<dbReference type="RefSeq" id="XP_001561429.1">
    <property type="nucleotide sequence ID" value="XM_001561379.2"/>
</dbReference>
<dbReference type="KEGG" id="bfu:BCIN_01g05180"/>
<evidence type="ECO:0000313" key="3">
    <source>
        <dbReference type="Proteomes" id="UP000001798"/>
    </source>
</evidence>
<dbReference type="AlphaFoldDB" id="A0A384J5N2"/>
<dbReference type="EMBL" id="CP009805">
    <property type="protein sequence ID" value="ATZ45800.1"/>
    <property type="molecule type" value="Genomic_DNA"/>
</dbReference>
<dbReference type="GeneID" id="5442077"/>
<dbReference type="VEuPathDB" id="FungiDB:Bcin01g05180"/>
<keyword evidence="1" id="KW-0732">Signal</keyword>
<proteinExistence type="predicted"/>
<feature type="signal peptide" evidence="1">
    <location>
        <begin position="1"/>
        <end position="19"/>
    </location>
</feature>
<protein>
    <recommendedName>
        <fullName evidence="4">Ecp2 effector protein domain-containing protein</fullName>
    </recommendedName>
</protein>
<gene>
    <name evidence="2" type="ORF">BCIN_01g05180</name>
</gene>
<accession>A0A384J5N2</accession>
<dbReference type="Proteomes" id="UP000001798">
    <property type="component" value="Chromosome 1"/>
</dbReference>
<sequence>MYTSTALSFLCLFMACIEAIVIPAPGQMRISVENVENVENVVAYVGVSGVNLGCVVSDDNFPAKSEISNNTGTANCWNWGVSVTDLEVTWGNFDWISLYRGSDCNSSDKITYLKDNIDLVDGQSCHSTDIVKGQQFVNLLSSGSILFGRGSAPPSDILVLPKATPSVDSVANRLEMLRNEEL</sequence>
<reference evidence="2 3" key="3">
    <citation type="journal article" date="2017" name="Mol. Plant Pathol.">
        <title>A gapless genome sequence of the fungus Botrytis cinerea.</title>
        <authorList>
            <person name="Van Kan J.A."/>
            <person name="Stassen J.H."/>
            <person name="Mosbach A."/>
            <person name="Van Der Lee T.A."/>
            <person name="Faino L."/>
            <person name="Farmer A.D."/>
            <person name="Papasotiriou D.G."/>
            <person name="Zhou S."/>
            <person name="Seidl M.F."/>
            <person name="Cottam E."/>
            <person name="Edel D."/>
            <person name="Hahn M."/>
            <person name="Schwartz D.C."/>
            <person name="Dietrich R.A."/>
            <person name="Widdison S."/>
            <person name="Scalliet G."/>
        </authorList>
    </citation>
    <scope>NUCLEOTIDE SEQUENCE [LARGE SCALE GENOMIC DNA]</scope>
    <source>
        <strain evidence="2 3">B05.10</strain>
    </source>
</reference>
<evidence type="ECO:0000313" key="2">
    <source>
        <dbReference type="EMBL" id="ATZ45800.1"/>
    </source>
</evidence>
<reference evidence="2 3" key="1">
    <citation type="journal article" date="2011" name="PLoS Genet.">
        <title>Genomic analysis of the necrotrophic fungal pathogens Sclerotinia sclerotiorum and Botrytis cinerea.</title>
        <authorList>
            <person name="Amselem J."/>
            <person name="Cuomo C.A."/>
            <person name="van Kan J.A."/>
            <person name="Viaud M."/>
            <person name="Benito E.P."/>
            <person name="Couloux A."/>
            <person name="Coutinho P.M."/>
            <person name="de Vries R.P."/>
            <person name="Dyer P.S."/>
            <person name="Fillinger S."/>
            <person name="Fournier E."/>
            <person name="Gout L."/>
            <person name="Hahn M."/>
            <person name="Kohn L."/>
            <person name="Lapalu N."/>
            <person name="Plummer K.M."/>
            <person name="Pradier J.M."/>
            <person name="Quevillon E."/>
            <person name="Sharon A."/>
            <person name="Simon A."/>
            <person name="ten Have A."/>
            <person name="Tudzynski B."/>
            <person name="Tudzynski P."/>
            <person name="Wincker P."/>
            <person name="Andrew M."/>
            <person name="Anthouard V."/>
            <person name="Beever R.E."/>
            <person name="Beffa R."/>
            <person name="Benoit I."/>
            <person name="Bouzid O."/>
            <person name="Brault B."/>
            <person name="Chen Z."/>
            <person name="Choquer M."/>
            <person name="Collemare J."/>
            <person name="Cotton P."/>
            <person name="Danchin E.G."/>
            <person name="Da Silva C."/>
            <person name="Gautier A."/>
            <person name="Giraud C."/>
            <person name="Giraud T."/>
            <person name="Gonzalez C."/>
            <person name="Grossetete S."/>
            <person name="Guldener U."/>
            <person name="Henrissat B."/>
            <person name="Howlett B.J."/>
            <person name="Kodira C."/>
            <person name="Kretschmer M."/>
            <person name="Lappartient A."/>
            <person name="Leroch M."/>
            <person name="Levis C."/>
            <person name="Mauceli E."/>
            <person name="Neuveglise C."/>
            <person name="Oeser B."/>
            <person name="Pearson M."/>
            <person name="Poulain J."/>
            <person name="Poussereau N."/>
            <person name="Quesneville H."/>
            <person name="Rascle C."/>
            <person name="Schumacher J."/>
            <person name="Segurens B."/>
            <person name="Sexton A."/>
            <person name="Silva E."/>
            <person name="Sirven C."/>
            <person name="Soanes D.M."/>
            <person name="Talbot N.J."/>
            <person name="Templeton M."/>
            <person name="Yandava C."/>
            <person name="Yarden O."/>
            <person name="Zeng Q."/>
            <person name="Rollins J.A."/>
            <person name="Lebrun M.H."/>
            <person name="Dickman M."/>
        </authorList>
    </citation>
    <scope>NUCLEOTIDE SEQUENCE [LARGE SCALE GENOMIC DNA]</scope>
    <source>
        <strain evidence="2 3">B05.10</strain>
    </source>
</reference>
<reference evidence="2 3" key="2">
    <citation type="journal article" date="2012" name="Eukaryot. Cell">
        <title>Genome update of Botrytis cinerea strains B05.10 and T4.</title>
        <authorList>
            <person name="Staats M."/>
            <person name="van Kan J.A."/>
        </authorList>
    </citation>
    <scope>NUCLEOTIDE SEQUENCE [LARGE SCALE GENOMIC DNA]</scope>
    <source>
        <strain evidence="2 3">B05.10</strain>
    </source>
</reference>
<evidence type="ECO:0008006" key="4">
    <source>
        <dbReference type="Google" id="ProtNLM"/>
    </source>
</evidence>
<organism evidence="2 3">
    <name type="scientific">Botryotinia fuckeliana (strain B05.10)</name>
    <name type="common">Noble rot fungus</name>
    <name type="synonym">Botrytis cinerea</name>
    <dbReference type="NCBI Taxonomy" id="332648"/>
    <lineage>
        <taxon>Eukaryota</taxon>
        <taxon>Fungi</taxon>
        <taxon>Dikarya</taxon>
        <taxon>Ascomycota</taxon>
        <taxon>Pezizomycotina</taxon>
        <taxon>Leotiomycetes</taxon>
        <taxon>Helotiales</taxon>
        <taxon>Sclerotiniaceae</taxon>
        <taxon>Botrytis</taxon>
    </lineage>
</organism>
<feature type="chain" id="PRO_5017087130" description="Ecp2 effector protein domain-containing protein" evidence="1">
    <location>
        <begin position="20"/>
        <end position="182"/>
    </location>
</feature>
<dbReference type="OrthoDB" id="3489309at2759"/>
<evidence type="ECO:0000256" key="1">
    <source>
        <dbReference type="SAM" id="SignalP"/>
    </source>
</evidence>
<keyword evidence="3" id="KW-1185">Reference proteome</keyword>
<name>A0A384J5N2_BOTFB</name>